<accession>A0ABN2X9G5</accession>
<organism evidence="2 3">
    <name type="scientific">Streptomyces synnematoformans</name>
    <dbReference type="NCBI Taxonomy" id="415721"/>
    <lineage>
        <taxon>Bacteria</taxon>
        <taxon>Bacillati</taxon>
        <taxon>Actinomycetota</taxon>
        <taxon>Actinomycetes</taxon>
        <taxon>Kitasatosporales</taxon>
        <taxon>Streptomycetaceae</taxon>
        <taxon>Streptomyces</taxon>
    </lineage>
</organism>
<feature type="domain" description="T4 RNA ligase 1-like N-terminal" evidence="1">
    <location>
        <begin position="54"/>
        <end position="244"/>
    </location>
</feature>
<dbReference type="InterPro" id="IPR019039">
    <property type="entry name" value="T4-Rnl1-like_N"/>
</dbReference>
<evidence type="ECO:0000313" key="3">
    <source>
        <dbReference type="Proteomes" id="UP001500443"/>
    </source>
</evidence>
<keyword evidence="3" id="KW-1185">Reference proteome</keyword>
<proteinExistence type="predicted"/>
<dbReference type="Pfam" id="PF09511">
    <property type="entry name" value="RNA_lig_T4_1"/>
    <property type="match status" value="1"/>
</dbReference>
<protein>
    <recommendedName>
        <fullName evidence="1">T4 RNA ligase 1-like N-terminal domain-containing protein</fullName>
    </recommendedName>
</protein>
<dbReference type="RefSeq" id="WP_344287040.1">
    <property type="nucleotide sequence ID" value="NZ_BAAAPF010000003.1"/>
</dbReference>
<dbReference type="EMBL" id="BAAAPF010000003">
    <property type="protein sequence ID" value="GAA2107801.1"/>
    <property type="molecule type" value="Genomic_DNA"/>
</dbReference>
<evidence type="ECO:0000313" key="2">
    <source>
        <dbReference type="EMBL" id="GAA2107801.1"/>
    </source>
</evidence>
<name>A0ABN2X9G5_9ACTN</name>
<comment type="caution">
    <text evidence="2">The sequence shown here is derived from an EMBL/GenBank/DDBJ whole genome shotgun (WGS) entry which is preliminary data.</text>
</comment>
<dbReference type="Proteomes" id="UP001500443">
    <property type="component" value="Unassembled WGS sequence"/>
</dbReference>
<evidence type="ECO:0000259" key="1">
    <source>
        <dbReference type="Pfam" id="PF09511"/>
    </source>
</evidence>
<sequence length="398" mass="43858">MPVLDDLFDPADLAAAIDAGHVTRKQHPKLPISILTYTPAVQYERAWTPVTRRCRGLVVDDGTGEIIGWPFEKFFNLDEAGQPYAPPLPDEPFQIFDKIDGSLSVVFFYDGQWRAASKGSFASEQAVWSKAWLDDHDAGGLRPGVTYLAETLYPENRIVVDYGGREDLVLLGAYDRDGAELPLHEAAVGWRGVGSVVRTWPAMPLQKLRAAMAVGELPDGHAVSGMEAEGFVLRYASGLRVKCKLAEYVRLHKILTGVNERDIWRLLGIKRLAGYPPKQVAKALMCPPSDVTAAAGTSSLDGLLAQVPDEFYSWVRSVCARLDGQTAALCRTVETTYAAHAHLTADRRAFAEAVQSTVPDPAVRSAVFLRLDGRPYELPLWRSIRPEPTAPFRTDEEN</sequence>
<reference evidence="2 3" key="1">
    <citation type="journal article" date="2019" name="Int. J. Syst. Evol. Microbiol.">
        <title>The Global Catalogue of Microorganisms (GCM) 10K type strain sequencing project: providing services to taxonomists for standard genome sequencing and annotation.</title>
        <authorList>
            <consortium name="The Broad Institute Genomics Platform"/>
            <consortium name="The Broad Institute Genome Sequencing Center for Infectious Disease"/>
            <person name="Wu L."/>
            <person name="Ma J."/>
        </authorList>
    </citation>
    <scope>NUCLEOTIDE SEQUENCE [LARGE SCALE GENOMIC DNA]</scope>
    <source>
        <strain evidence="2 3">JCM 15481</strain>
    </source>
</reference>
<gene>
    <name evidence="2" type="ORF">GCM10009802_03170</name>
</gene>